<organism evidence="3 4">
    <name type="scientific">Hylemonella gracilis</name>
    <dbReference type="NCBI Taxonomy" id="80880"/>
    <lineage>
        <taxon>Bacteria</taxon>
        <taxon>Pseudomonadati</taxon>
        <taxon>Pseudomonadota</taxon>
        <taxon>Betaproteobacteria</taxon>
        <taxon>Burkholderiales</taxon>
        <taxon>Comamonadaceae</taxon>
        <taxon>Hylemonella</taxon>
    </lineage>
</organism>
<dbReference type="EMBL" id="CP031395">
    <property type="protein sequence ID" value="QBK04291.1"/>
    <property type="molecule type" value="Genomic_DNA"/>
</dbReference>
<dbReference type="InterPro" id="IPR027268">
    <property type="entry name" value="Peptidase_M4/M1_CTD_sf"/>
</dbReference>
<dbReference type="SUPFAM" id="SSF55486">
    <property type="entry name" value="Metalloproteases ('zincins'), catalytic domain"/>
    <property type="match status" value="1"/>
</dbReference>
<feature type="compositionally biased region" description="Low complexity" evidence="1">
    <location>
        <begin position="7"/>
        <end position="21"/>
    </location>
</feature>
<dbReference type="InterPro" id="IPR024191">
    <property type="entry name" value="Peptidase_M61"/>
</dbReference>
<name>A0A4P6ULH4_9BURK</name>
<evidence type="ECO:0000313" key="4">
    <source>
        <dbReference type="Proteomes" id="UP000292939"/>
    </source>
</evidence>
<gene>
    <name evidence="3" type="ORF">DW355_05395</name>
</gene>
<dbReference type="RefSeq" id="WP_131282338.1">
    <property type="nucleotide sequence ID" value="NZ_CP031395.1"/>
</dbReference>
<dbReference type="OrthoDB" id="9778516at2"/>
<dbReference type="InterPro" id="IPR036034">
    <property type="entry name" value="PDZ_sf"/>
</dbReference>
<dbReference type="Pfam" id="PF05299">
    <property type="entry name" value="Peptidase_M61"/>
    <property type="match status" value="1"/>
</dbReference>
<dbReference type="KEGG" id="hgr:DW355_05395"/>
<evidence type="ECO:0000259" key="2">
    <source>
        <dbReference type="PROSITE" id="PS50106"/>
    </source>
</evidence>
<dbReference type="InterPro" id="IPR001478">
    <property type="entry name" value="PDZ"/>
</dbReference>
<feature type="domain" description="PDZ" evidence="2">
    <location>
        <begin position="496"/>
        <end position="547"/>
    </location>
</feature>
<feature type="region of interest" description="Disordered" evidence="1">
    <location>
        <begin position="1"/>
        <end position="21"/>
    </location>
</feature>
<dbReference type="Gene3D" id="1.10.390.10">
    <property type="entry name" value="Neutral Protease Domain 2"/>
    <property type="match status" value="1"/>
</dbReference>
<dbReference type="InterPro" id="IPR007963">
    <property type="entry name" value="Peptidase_M61_catalytic"/>
</dbReference>
<dbReference type="InterPro" id="IPR040756">
    <property type="entry name" value="Peptidase_M61_N"/>
</dbReference>
<dbReference type="Gene3D" id="2.60.40.3650">
    <property type="match status" value="1"/>
</dbReference>
<accession>A0A4P6ULH4</accession>
<reference evidence="3 4" key="1">
    <citation type="submission" date="2018-07" db="EMBL/GenBank/DDBJ databases">
        <title>Exploring interactions and the metabolic potential of the ultra-small soil bacteria Hylemonella gracilis.</title>
        <authorList>
            <person name="Tyc O."/>
            <person name="Kulkarni P."/>
            <person name="Gawehns F."/>
            <person name="Hundscheid M."/>
            <person name="Zweers H."/>
            <person name="Garbeva P."/>
        </authorList>
    </citation>
    <scope>NUCLEOTIDE SEQUENCE [LARGE SCALE GENOMIC DNA]</scope>
    <source>
        <strain evidence="3 4">NS1</strain>
    </source>
</reference>
<dbReference type="Gene3D" id="2.30.42.10">
    <property type="match status" value="1"/>
</dbReference>
<proteinExistence type="predicted"/>
<evidence type="ECO:0000256" key="1">
    <source>
        <dbReference type="SAM" id="MobiDB-lite"/>
    </source>
</evidence>
<dbReference type="Pfam" id="PF17899">
    <property type="entry name" value="Peptidase_M61_N"/>
    <property type="match status" value="1"/>
</dbReference>
<dbReference type="Proteomes" id="UP000292939">
    <property type="component" value="Chromosome"/>
</dbReference>
<dbReference type="SUPFAM" id="SSF50156">
    <property type="entry name" value="PDZ domain-like"/>
    <property type="match status" value="1"/>
</dbReference>
<dbReference type="AlphaFoldDB" id="A0A4P6ULH4"/>
<protein>
    <submittedName>
        <fullName evidence="3">Peptidase M61</fullName>
    </submittedName>
</protein>
<sequence length="626" mass="70069">MARSSHTARQPRTRTTATPSQAAVAFQVELEDPRAHLYRVTLSIAEPAAQQRVSLPVWIPGSYLLREFAKHLQELTARQGKKTLAPRQLDKCSWSIACDPAQPLLLSYRVYAYDNSVRTAWLDMQRGFFNATSLCLRVEGHEDQPHGLVVSRPSGADKEAMGPWQVATGLTPLAVDKQGWGSYRAADYDELADSPVEMGTFWRGDFKACGVPHRFIVAGAPPSFDGARLLADAQRICETEIRFWHAQGRAGGTVQAPPFQNYVFMLNATDDNYGGLEHRNSTALICGRRDLPRLGQKPGEGYTTLLGLISHEYFHSWNVKRLRPTEFARYDYTRENYTELLWFFEGFTSYYDDLLLRRAGLIDDSTYLRLLNKNINQLLQTPGRLVQTVAQASLDAWVKYYRVDENTPNATVSYYGKGALVALCIDLTLRAETGHKQSLDDVMRALWHRCKAGPMAEADVLAVLQELSGQSWKKEFQQWVHGTRELPLRDLLQGQGIAIHDDPAQLAQRLGLRVTENNGAVQIKTVLRGGAAEQAGFAVGDEWLGVETQGKAGTSKSAKGEASANTSAWRLRKLDDLPLYAGEQLSLTALIARDQRILRLPLTLPKTSTTWRLAIEAQDKVKRWLD</sequence>
<dbReference type="PROSITE" id="PS50106">
    <property type="entry name" value="PDZ"/>
    <property type="match status" value="1"/>
</dbReference>
<evidence type="ECO:0000313" key="3">
    <source>
        <dbReference type="EMBL" id="QBK04291.1"/>
    </source>
</evidence>
<dbReference type="PIRSF" id="PIRSF016493">
    <property type="entry name" value="Glycyl_aminpptds"/>
    <property type="match status" value="1"/>
</dbReference>